<sequence length="193" mass="21427">MSKSLVFARPDASHLRAMLEIHCDPRTNAHNPFGPPTPATALALFEGWLEQWDREGFGYWAVCSSATSLEVLGFGGIMRKHIGSRFGLNLYFRISPLVWGQGLASAIAQEALSQAFIGRCEPEVLALVRPANTISRRTLERAGLGVIDTTDDVPGQEPSLIYRISREDFQHKYDANHSSDLPHSSAQILRVRR</sequence>
<dbReference type="Pfam" id="PF13302">
    <property type="entry name" value="Acetyltransf_3"/>
    <property type="match status" value="1"/>
</dbReference>
<evidence type="ECO:0000259" key="1">
    <source>
        <dbReference type="PROSITE" id="PS51186"/>
    </source>
</evidence>
<dbReference type="RefSeq" id="WP_263572183.1">
    <property type="nucleotide sequence ID" value="NZ_JAJIRN010000007.1"/>
</dbReference>
<dbReference type="PROSITE" id="PS51186">
    <property type="entry name" value="GNAT"/>
    <property type="match status" value="1"/>
</dbReference>
<gene>
    <name evidence="2" type="ORF">LNV07_16070</name>
</gene>
<keyword evidence="3" id="KW-1185">Reference proteome</keyword>
<name>A0ABT2YHR3_9BURK</name>
<proteinExistence type="predicted"/>
<evidence type="ECO:0000313" key="2">
    <source>
        <dbReference type="EMBL" id="MCV2369596.1"/>
    </source>
</evidence>
<feature type="domain" description="N-acetyltransferase" evidence="1">
    <location>
        <begin position="5"/>
        <end position="167"/>
    </location>
</feature>
<accession>A0ABT2YHR3</accession>
<dbReference type="PANTHER" id="PTHR43792:SF1">
    <property type="entry name" value="N-ACETYLTRANSFERASE DOMAIN-CONTAINING PROTEIN"/>
    <property type="match status" value="1"/>
</dbReference>
<dbReference type="Gene3D" id="3.40.630.30">
    <property type="match status" value="1"/>
</dbReference>
<dbReference type="SUPFAM" id="SSF55729">
    <property type="entry name" value="Acyl-CoA N-acyltransferases (Nat)"/>
    <property type="match status" value="1"/>
</dbReference>
<dbReference type="Proteomes" id="UP001209701">
    <property type="component" value="Unassembled WGS sequence"/>
</dbReference>
<dbReference type="InterPro" id="IPR000182">
    <property type="entry name" value="GNAT_dom"/>
</dbReference>
<organism evidence="2 3">
    <name type="scientific">Roseateles oligotrophus</name>
    <dbReference type="NCBI Taxonomy" id="1769250"/>
    <lineage>
        <taxon>Bacteria</taxon>
        <taxon>Pseudomonadati</taxon>
        <taxon>Pseudomonadota</taxon>
        <taxon>Betaproteobacteria</taxon>
        <taxon>Burkholderiales</taxon>
        <taxon>Sphaerotilaceae</taxon>
        <taxon>Roseateles</taxon>
    </lineage>
</organism>
<dbReference type="InterPro" id="IPR016181">
    <property type="entry name" value="Acyl_CoA_acyltransferase"/>
</dbReference>
<protein>
    <submittedName>
        <fullName evidence="2">GNAT family N-acetyltransferase</fullName>
    </submittedName>
</protein>
<dbReference type="InterPro" id="IPR051531">
    <property type="entry name" value="N-acetyltransferase"/>
</dbReference>
<dbReference type="EMBL" id="JAJIRN010000007">
    <property type="protein sequence ID" value="MCV2369596.1"/>
    <property type="molecule type" value="Genomic_DNA"/>
</dbReference>
<evidence type="ECO:0000313" key="3">
    <source>
        <dbReference type="Proteomes" id="UP001209701"/>
    </source>
</evidence>
<dbReference type="PANTHER" id="PTHR43792">
    <property type="entry name" value="GNAT FAMILY, PUTATIVE (AFU_ORTHOLOGUE AFUA_3G00765)-RELATED-RELATED"/>
    <property type="match status" value="1"/>
</dbReference>
<comment type="caution">
    <text evidence="2">The sequence shown here is derived from an EMBL/GenBank/DDBJ whole genome shotgun (WGS) entry which is preliminary data.</text>
</comment>
<reference evidence="2 3" key="1">
    <citation type="submission" date="2021-11" db="EMBL/GenBank/DDBJ databases">
        <authorList>
            <person name="Liang Q."/>
            <person name="Mou H."/>
            <person name="Liu Z."/>
        </authorList>
    </citation>
    <scope>NUCLEOTIDE SEQUENCE [LARGE SCALE GENOMIC DNA]</scope>
    <source>
        <strain evidence="2 3">CHU3</strain>
    </source>
</reference>